<feature type="region of interest" description="Disordered" evidence="1">
    <location>
        <begin position="87"/>
        <end position="128"/>
    </location>
</feature>
<sequence>MKKFFYVLILVSLASCKKDISQEEAMYYKEDNTPIDTTVIDSVVGKASFDAINAKIENAKKDSIKKTKKDSAKTTEQKIAEAKKKLEEAKKKTEKEKKLEEQSAKDKSEKEKQQQEKKVGELIENPEN</sequence>
<feature type="compositionally biased region" description="Basic and acidic residues" evidence="1">
    <location>
        <begin position="87"/>
        <end position="121"/>
    </location>
</feature>
<evidence type="ECO:0008006" key="4">
    <source>
        <dbReference type="Google" id="ProtNLM"/>
    </source>
</evidence>
<name>A0ABQ2NHB7_9FLAO</name>
<evidence type="ECO:0000256" key="1">
    <source>
        <dbReference type="SAM" id="MobiDB-lite"/>
    </source>
</evidence>
<dbReference type="Proteomes" id="UP000620064">
    <property type="component" value="Unassembled WGS sequence"/>
</dbReference>
<dbReference type="RefSeq" id="WP_188617119.1">
    <property type="nucleotide sequence ID" value="NZ_BMLV01000002.1"/>
</dbReference>
<protein>
    <recommendedName>
        <fullName evidence="4">Lipoprotein</fullName>
    </recommendedName>
</protein>
<comment type="caution">
    <text evidence="2">The sequence shown here is derived from an EMBL/GenBank/DDBJ whole genome shotgun (WGS) entry which is preliminary data.</text>
</comment>
<evidence type="ECO:0000313" key="2">
    <source>
        <dbReference type="EMBL" id="GGP03354.1"/>
    </source>
</evidence>
<reference evidence="3" key="1">
    <citation type="journal article" date="2019" name="Int. J. Syst. Evol. Microbiol.">
        <title>The Global Catalogue of Microorganisms (GCM) 10K type strain sequencing project: providing services to taxonomists for standard genome sequencing and annotation.</title>
        <authorList>
            <consortium name="The Broad Institute Genomics Platform"/>
            <consortium name="The Broad Institute Genome Sequencing Center for Infectious Disease"/>
            <person name="Wu L."/>
            <person name="Ma J."/>
        </authorList>
    </citation>
    <scope>NUCLEOTIDE SEQUENCE [LARGE SCALE GENOMIC DNA]</scope>
    <source>
        <strain evidence="3">CGMCC 1.7656</strain>
    </source>
</reference>
<keyword evidence="3" id="KW-1185">Reference proteome</keyword>
<evidence type="ECO:0000313" key="3">
    <source>
        <dbReference type="Proteomes" id="UP000620064"/>
    </source>
</evidence>
<gene>
    <name evidence="2" type="ORF">GCM10010992_11420</name>
</gene>
<accession>A0ABQ2NHB7</accession>
<proteinExistence type="predicted"/>
<dbReference type="PROSITE" id="PS51257">
    <property type="entry name" value="PROKAR_LIPOPROTEIN"/>
    <property type="match status" value="1"/>
</dbReference>
<dbReference type="EMBL" id="BMLV01000002">
    <property type="protein sequence ID" value="GGP03354.1"/>
    <property type="molecule type" value="Genomic_DNA"/>
</dbReference>
<organism evidence="2 3">
    <name type="scientific">Cloacibacterium rupense</name>
    <dbReference type="NCBI Taxonomy" id="517423"/>
    <lineage>
        <taxon>Bacteria</taxon>
        <taxon>Pseudomonadati</taxon>
        <taxon>Bacteroidota</taxon>
        <taxon>Flavobacteriia</taxon>
        <taxon>Flavobacteriales</taxon>
        <taxon>Weeksellaceae</taxon>
    </lineage>
</organism>